<feature type="DNA-binding region" description="H-T-H motif" evidence="2">
    <location>
        <begin position="37"/>
        <end position="56"/>
    </location>
</feature>
<dbReference type="RefSeq" id="WP_268063054.1">
    <property type="nucleotide sequence ID" value="NZ_JAPQFJ010000037.1"/>
</dbReference>
<proteinExistence type="predicted"/>
<protein>
    <submittedName>
        <fullName evidence="4">TetR/AcrR family transcriptional regulator</fullName>
    </submittedName>
</protein>
<feature type="domain" description="HTH tetR-type" evidence="3">
    <location>
        <begin position="14"/>
        <end position="74"/>
    </location>
</feature>
<dbReference type="Gene3D" id="1.10.357.10">
    <property type="entry name" value="Tetracycline Repressor, domain 2"/>
    <property type="match status" value="1"/>
</dbReference>
<dbReference type="PANTHER" id="PTHR43479">
    <property type="entry name" value="ACREF/ENVCD OPERON REPRESSOR-RELATED"/>
    <property type="match status" value="1"/>
</dbReference>
<gene>
    <name evidence="4" type="ORF">OW729_18660</name>
</gene>
<comment type="caution">
    <text evidence="4">The sequence shown here is derived from an EMBL/GenBank/DDBJ whole genome shotgun (WGS) entry which is preliminary data.</text>
</comment>
<evidence type="ECO:0000313" key="5">
    <source>
        <dbReference type="Proteomes" id="UP001144612"/>
    </source>
</evidence>
<dbReference type="Pfam" id="PF00440">
    <property type="entry name" value="TetR_N"/>
    <property type="match status" value="1"/>
</dbReference>
<keyword evidence="5" id="KW-1185">Reference proteome</keyword>
<accession>A0ABT4DG20</accession>
<keyword evidence="1 2" id="KW-0238">DNA-binding</keyword>
<organism evidence="4 5">
    <name type="scientific">Clostridium brassicae</name>
    <dbReference type="NCBI Taxonomy" id="2999072"/>
    <lineage>
        <taxon>Bacteria</taxon>
        <taxon>Bacillati</taxon>
        <taxon>Bacillota</taxon>
        <taxon>Clostridia</taxon>
        <taxon>Eubacteriales</taxon>
        <taxon>Clostridiaceae</taxon>
        <taxon>Clostridium</taxon>
    </lineage>
</organism>
<dbReference type="PROSITE" id="PS50977">
    <property type="entry name" value="HTH_TETR_2"/>
    <property type="match status" value="1"/>
</dbReference>
<evidence type="ECO:0000313" key="4">
    <source>
        <dbReference type="EMBL" id="MCY6960618.1"/>
    </source>
</evidence>
<dbReference type="Proteomes" id="UP001144612">
    <property type="component" value="Unassembled WGS sequence"/>
</dbReference>
<name>A0ABT4DG20_9CLOT</name>
<dbReference type="InterPro" id="IPR001647">
    <property type="entry name" value="HTH_TetR"/>
</dbReference>
<evidence type="ECO:0000259" key="3">
    <source>
        <dbReference type="PROSITE" id="PS50977"/>
    </source>
</evidence>
<dbReference type="SUPFAM" id="SSF46689">
    <property type="entry name" value="Homeodomain-like"/>
    <property type="match status" value="1"/>
</dbReference>
<dbReference type="PRINTS" id="PR00455">
    <property type="entry name" value="HTHTETR"/>
</dbReference>
<dbReference type="InterPro" id="IPR050624">
    <property type="entry name" value="HTH-type_Tx_Regulator"/>
</dbReference>
<dbReference type="InterPro" id="IPR009057">
    <property type="entry name" value="Homeodomain-like_sf"/>
</dbReference>
<dbReference type="EMBL" id="JAPQFJ010000037">
    <property type="protein sequence ID" value="MCY6960618.1"/>
    <property type="molecule type" value="Genomic_DNA"/>
</dbReference>
<evidence type="ECO:0000256" key="1">
    <source>
        <dbReference type="ARBA" id="ARBA00023125"/>
    </source>
</evidence>
<dbReference type="PANTHER" id="PTHR43479:SF11">
    <property type="entry name" value="ACREF_ENVCD OPERON REPRESSOR-RELATED"/>
    <property type="match status" value="1"/>
</dbReference>
<reference evidence="4" key="1">
    <citation type="submission" date="2022-12" db="EMBL/GenBank/DDBJ databases">
        <title>Clostridium sp. nov., isolated from industrial wastewater.</title>
        <authorList>
            <person name="Jiayan W."/>
        </authorList>
    </citation>
    <scope>NUCLEOTIDE SEQUENCE</scope>
    <source>
        <strain evidence="4">ZC22-4</strain>
    </source>
</reference>
<sequence>MEKNKVSKVSQKKILKRNSLFNAAYELFLTKGINDTAIDDIVKKAGVGKGTFYLYFKNKYDIVDRLILNKSMKIIKEAVEYTSSRIENDNLEFSDSVIIFIDCIIERLKNNTKLLKFIYKNLSLGVYRRATIDDENSEKIIRITKYFISNMVGNDINEDEAEKILFMIVELTGSVCYSSIILNEPDSIDNMKPILFKTIRKVLKD</sequence>
<evidence type="ECO:0000256" key="2">
    <source>
        <dbReference type="PROSITE-ProRule" id="PRU00335"/>
    </source>
</evidence>